<accession>A8SBE6</accession>
<gene>
    <name evidence="1" type="ORF">FAEPRAM212_01644</name>
</gene>
<sequence>MRSINCKHFFHYCHTRKNGCGSLCCKEPTKKEYHL</sequence>
<evidence type="ECO:0000313" key="1">
    <source>
        <dbReference type="EMBL" id="EDP21822.1"/>
    </source>
</evidence>
<dbReference type="AlphaFoldDB" id="A8SBE6"/>
<reference evidence="1 2" key="2">
    <citation type="submission" date="2007-09" db="EMBL/GenBank/DDBJ databases">
        <authorList>
            <person name="Fulton L."/>
            <person name="Clifton S."/>
            <person name="Fulton B."/>
            <person name="Xu J."/>
            <person name="Minx P."/>
            <person name="Pepin K.H."/>
            <person name="Johnson M."/>
            <person name="Thiruvilangam P."/>
            <person name="Bhonagiri V."/>
            <person name="Nash W.E."/>
            <person name="Mardis E.R."/>
            <person name="Wilson R.K."/>
        </authorList>
    </citation>
    <scope>NUCLEOTIDE SEQUENCE [LARGE SCALE GENOMIC DNA]</scope>
    <source>
        <strain evidence="1 2">M21/2</strain>
    </source>
</reference>
<organism evidence="1 2">
    <name type="scientific">Faecalibacterium prausnitzii M21/2</name>
    <dbReference type="NCBI Taxonomy" id="411485"/>
    <lineage>
        <taxon>Bacteria</taxon>
        <taxon>Bacillati</taxon>
        <taxon>Bacillota</taxon>
        <taxon>Clostridia</taxon>
        <taxon>Eubacteriales</taxon>
        <taxon>Oscillospiraceae</taxon>
        <taxon>Faecalibacterium</taxon>
    </lineage>
</organism>
<protein>
    <submittedName>
        <fullName evidence="1">Uncharacterized protein</fullName>
    </submittedName>
</protein>
<proteinExistence type="predicted"/>
<evidence type="ECO:0000313" key="2">
    <source>
        <dbReference type="Proteomes" id="UP000005945"/>
    </source>
</evidence>
<reference evidence="1 2" key="1">
    <citation type="submission" date="2007-09" db="EMBL/GenBank/DDBJ databases">
        <title>Draft genome sequence of Faecalibacterium prausnitzii M21/2.</title>
        <authorList>
            <person name="Sudarsanam P."/>
            <person name="Ley R."/>
            <person name="Guruge J."/>
            <person name="Turnbaugh P.J."/>
            <person name="Mahowald M."/>
            <person name="Liep D."/>
            <person name="Gordon J."/>
        </authorList>
    </citation>
    <scope>NUCLEOTIDE SEQUENCE [LARGE SCALE GENOMIC DNA]</scope>
    <source>
        <strain evidence="1 2">M21/2</strain>
    </source>
</reference>
<dbReference type="Proteomes" id="UP000005945">
    <property type="component" value="Unassembled WGS sequence"/>
</dbReference>
<comment type="caution">
    <text evidence="1">The sequence shown here is derived from an EMBL/GenBank/DDBJ whole genome shotgun (WGS) entry which is preliminary data.</text>
</comment>
<name>A8SBE6_9FIRM</name>
<dbReference type="EMBL" id="ABED02000025">
    <property type="protein sequence ID" value="EDP21822.1"/>
    <property type="molecule type" value="Genomic_DNA"/>
</dbReference>
<dbReference type="HOGENOM" id="CLU_3365062_0_0_9"/>